<comment type="caution">
    <text evidence="4">The sequence shown here is derived from an EMBL/GenBank/DDBJ whole genome shotgun (WGS) entry which is preliminary data.</text>
</comment>
<evidence type="ECO:0000256" key="2">
    <source>
        <dbReference type="ARBA" id="ARBA00022840"/>
    </source>
</evidence>
<dbReference type="InterPro" id="IPR051701">
    <property type="entry name" value="Mito_OM_Translocase_MSP1"/>
</dbReference>
<dbReference type="EMBL" id="BTGU01000027">
    <property type="protein sequence ID" value="GMN48030.1"/>
    <property type="molecule type" value="Genomic_DNA"/>
</dbReference>
<dbReference type="AlphaFoldDB" id="A0AA88AA57"/>
<reference evidence="4" key="1">
    <citation type="submission" date="2023-07" db="EMBL/GenBank/DDBJ databases">
        <title>draft genome sequence of fig (Ficus carica).</title>
        <authorList>
            <person name="Takahashi T."/>
            <person name="Nishimura K."/>
        </authorList>
    </citation>
    <scope>NUCLEOTIDE SEQUENCE</scope>
</reference>
<feature type="compositionally biased region" description="Polar residues" evidence="3">
    <location>
        <begin position="339"/>
        <end position="348"/>
    </location>
</feature>
<keyword evidence="1" id="KW-0547">Nucleotide-binding</keyword>
<sequence length="432" mass="49311">MYARGIKCRNQIWAAFRPSKYLTRTYCVDCGYSHSLNRRAVSGNKCSRDSLIRRHFYCRTHLDLKSNTYLRAIQLRAYSSEGDGRNASEDKHIPVKDEGNFAKGKTRQEADKEDIRNFDVHARLGEQDQKEWLINEKLAIDTRKKESPFLTKRDKFKNEFLRRVVPWEKITVSWETFPYYIHEHTKNLLVECAASHLRHKRFATSYGAHLTSSSGRILLQSAPGTELYRERLVRALARDLQVPLLVLDSSVLAPYDFGDDCQSEGESDDDSAVLGEEYSESEVEDENDASNEEEWTSSNEARSDGTDNDEVDVEATAEAALRKLIPCSLEEFEKRISGASGSESTPSNVEAAESSKQPLKRGDRVKYIGPSIDIEADKRQVGPLLDTGRWSIFLVRMPSKVVINWKDCEHKFDIGFNLNPQLSESMKLMVIH</sequence>
<evidence type="ECO:0000256" key="3">
    <source>
        <dbReference type="SAM" id="MobiDB-lite"/>
    </source>
</evidence>
<dbReference type="PANTHER" id="PTHR45644:SF56">
    <property type="entry name" value="AAA ATPASE, PUTATIVE (AFU_ORTHOLOGUE AFUA_2G12920)-RELATED"/>
    <property type="match status" value="1"/>
</dbReference>
<organism evidence="4 5">
    <name type="scientific">Ficus carica</name>
    <name type="common">Common fig</name>
    <dbReference type="NCBI Taxonomy" id="3494"/>
    <lineage>
        <taxon>Eukaryota</taxon>
        <taxon>Viridiplantae</taxon>
        <taxon>Streptophyta</taxon>
        <taxon>Embryophyta</taxon>
        <taxon>Tracheophyta</taxon>
        <taxon>Spermatophyta</taxon>
        <taxon>Magnoliopsida</taxon>
        <taxon>eudicotyledons</taxon>
        <taxon>Gunneridae</taxon>
        <taxon>Pentapetalae</taxon>
        <taxon>rosids</taxon>
        <taxon>fabids</taxon>
        <taxon>Rosales</taxon>
        <taxon>Moraceae</taxon>
        <taxon>Ficeae</taxon>
        <taxon>Ficus</taxon>
    </lineage>
</organism>
<dbReference type="GO" id="GO:0005524">
    <property type="term" value="F:ATP binding"/>
    <property type="evidence" value="ECO:0007669"/>
    <property type="project" value="UniProtKB-KW"/>
</dbReference>
<evidence type="ECO:0000313" key="4">
    <source>
        <dbReference type="EMBL" id="GMN48030.1"/>
    </source>
</evidence>
<keyword evidence="2" id="KW-0067">ATP-binding</keyword>
<dbReference type="PANTHER" id="PTHR45644">
    <property type="entry name" value="AAA ATPASE, PUTATIVE (AFU_ORTHOLOGUE AFUA_2G12920)-RELATED-RELATED"/>
    <property type="match status" value="1"/>
</dbReference>
<evidence type="ECO:0000313" key="5">
    <source>
        <dbReference type="Proteomes" id="UP001187192"/>
    </source>
</evidence>
<protein>
    <submittedName>
        <fullName evidence="4">Uncharacterized protein</fullName>
    </submittedName>
</protein>
<gene>
    <name evidence="4" type="ORF">TIFTF001_017209</name>
</gene>
<proteinExistence type="predicted"/>
<name>A0AA88AA57_FICCA</name>
<feature type="region of interest" description="Disordered" evidence="3">
    <location>
        <begin position="258"/>
        <end position="310"/>
    </location>
</feature>
<keyword evidence="5" id="KW-1185">Reference proteome</keyword>
<feature type="region of interest" description="Disordered" evidence="3">
    <location>
        <begin position="337"/>
        <end position="360"/>
    </location>
</feature>
<accession>A0AA88AA57</accession>
<dbReference type="GO" id="GO:0005741">
    <property type="term" value="C:mitochondrial outer membrane"/>
    <property type="evidence" value="ECO:0007669"/>
    <property type="project" value="TreeGrafter"/>
</dbReference>
<dbReference type="Proteomes" id="UP001187192">
    <property type="component" value="Unassembled WGS sequence"/>
</dbReference>
<feature type="region of interest" description="Disordered" evidence="3">
    <location>
        <begin position="82"/>
        <end position="109"/>
    </location>
</feature>
<evidence type="ECO:0000256" key="1">
    <source>
        <dbReference type="ARBA" id="ARBA00022741"/>
    </source>
</evidence>
<feature type="compositionally biased region" description="Acidic residues" evidence="3">
    <location>
        <begin position="258"/>
        <end position="295"/>
    </location>
</feature>